<organism evidence="8 9">
    <name type="scientific">Cohnella endophytica</name>
    <dbReference type="NCBI Taxonomy" id="2419778"/>
    <lineage>
        <taxon>Bacteria</taxon>
        <taxon>Bacillati</taxon>
        <taxon>Bacillota</taxon>
        <taxon>Bacilli</taxon>
        <taxon>Bacillales</taxon>
        <taxon>Paenibacillaceae</taxon>
        <taxon>Cohnella</taxon>
    </lineage>
</organism>
<dbReference type="PROSITE" id="PS50928">
    <property type="entry name" value="ABC_TM1"/>
    <property type="match status" value="1"/>
</dbReference>
<name>A0A494XP63_9BACL</name>
<feature type="transmembrane region" description="Helical" evidence="6">
    <location>
        <begin position="292"/>
        <end position="317"/>
    </location>
</feature>
<comment type="caution">
    <text evidence="8">The sequence shown here is derived from an EMBL/GenBank/DDBJ whole genome shotgun (WGS) entry which is preliminary data.</text>
</comment>
<dbReference type="GO" id="GO:0055085">
    <property type="term" value="P:transmembrane transport"/>
    <property type="evidence" value="ECO:0007669"/>
    <property type="project" value="InterPro"/>
</dbReference>
<feature type="transmembrane region" description="Helical" evidence="6">
    <location>
        <begin position="232"/>
        <end position="252"/>
    </location>
</feature>
<keyword evidence="4 6" id="KW-1133">Transmembrane helix</keyword>
<dbReference type="PANTHER" id="PTHR43496">
    <property type="entry name" value="PROTEIN LPLB"/>
    <property type="match status" value="1"/>
</dbReference>
<evidence type="ECO:0000313" key="9">
    <source>
        <dbReference type="Proteomes" id="UP000282076"/>
    </source>
</evidence>
<dbReference type="PANTHER" id="PTHR43496:SF1">
    <property type="entry name" value="POLYGALACTURONAN_RHAMNOGALACTURONAN TRANSPORT SYSTEM PERMEASE PROTEIN YTEP"/>
    <property type="match status" value="1"/>
</dbReference>
<dbReference type="Pfam" id="PF00528">
    <property type="entry name" value="BPD_transp_1"/>
    <property type="match status" value="1"/>
</dbReference>
<protein>
    <submittedName>
        <fullName evidence="8">Sugar ABC transporter permease</fullName>
    </submittedName>
</protein>
<evidence type="ECO:0000256" key="6">
    <source>
        <dbReference type="RuleBase" id="RU363032"/>
    </source>
</evidence>
<evidence type="ECO:0000313" key="8">
    <source>
        <dbReference type="EMBL" id="RKP51592.1"/>
    </source>
</evidence>
<feature type="transmembrane region" description="Helical" evidence="6">
    <location>
        <begin position="141"/>
        <end position="166"/>
    </location>
</feature>
<evidence type="ECO:0000256" key="1">
    <source>
        <dbReference type="ARBA" id="ARBA00004141"/>
    </source>
</evidence>
<feature type="domain" description="ABC transmembrane type-1" evidence="7">
    <location>
        <begin position="95"/>
        <end position="313"/>
    </location>
</feature>
<evidence type="ECO:0000256" key="3">
    <source>
        <dbReference type="ARBA" id="ARBA00022692"/>
    </source>
</evidence>
<dbReference type="Gene3D" id="1.10.3720.10">
    <property type="entry name" value="MetI-like"/>
    <property type="match status" value="1"/>
</dbReference>
<keyword evidence="9" id="KW-1185">Reference proteome</keyword>
<dbReference type="InterPro" id="IPR000515">
    <property type="entry name" value="MetI-like"/>
</dbReference>
<dbReference type="CDD" id="cd06261">
    <property type="entry name" value="TM_PBP2"/>
    <property type="match status" value="1"/>
</dbReference>
<dbReference type="SUPFAM" id="SSF161098">
    <property type="entry name" value="MetI-like"/>
    <property type="match status" value="1"/>
</dbReference>
<dbReference type="OrthoDB" id="9785836at2"/>
<feature type="transmembrane region" description="Helical" evidence="6">
    <location>
        <begin position="35"/>
        <end position="53"/>
    </location>
</feature>
<dbReference type="Proteomes" id="UP000282076">
    <property type="component" value="Unassembled WGS sequence"/>
</dbReference>
<proteinExistence type="inferred from homology"/>
<evidence type="ECO:0000256" key="5">
    <source>
        <dbReference type="ARBA" id="ARBA00023136"/>
    </source>
</evidence>
<dbReference type="EMBL" id="RBZM01000007">
    <property type="protein sequence ID" value="RKP51592.1"/>
    <property type="molecule type" value="Genomic_DNA"/>
</dbReference>
<evidence type="ECO:0000256" key="2">
    <source>
        <dbReference type="ARBA" id="ARBA00022448"/>
    </source>
</evidence>
<comment type="subcellular location">
    <subcellularLocation>
        <location evidence="6">Cell membrane</location>
        <topology evidence="6">Multi-pass membrane protein</topology>
    </subcellularLocation>
    <subcellularLocation>
        <location evidence="1">Membrane</location>
        <topology evidence="1">Multi-pass membrane protein</topology>
    </subcellularLocation>
</comment>
<accession>A0A494XP63</accession>
<evidence type="ECO:0000256" key="4">
    <source>
        <dbReference type="ARBA" id="ARBA00022989"/>
    </source>
</evidence>
<dbReference type="AlphaFoldDB" id="A0A494XP63"/>
<keyword evidence="3 6" id="KW-0812">Transmembrane</keyword>
<feature type="transmembrane region" description="Helical" evidence="6">
    <location>
        <begin position="99"/>
        <end position="120"/>
    </location>
</feature>
<keyword evidence="5 6" id="KW-0472">Membrane</keyword>
<dbReference type="InterPro" id="IPR035906">
    <property type="entry name" value="MetI-like_sf"/>
</dbReference>
<sequence length="326" mass="36878">MNMESNIESATSSMASDQKPTGLKLFFKKLVQQRMLVLMSVPFLIWLFLFKYLPLWGWTTAFQKYRPAKSFKEQEWVGFDQFKFLFHDDRFMRVLRNTLAQSGINLVLGFITAITLALLLNELRGILFKRIVQTVTYMPHFLSWVVAAGIIQATLAPDGIINVLMIKLGMIEKGQELLFLGIPEDFWTILGLGTVWKDLGWNTIVYLAAMATIDPAQYEAAEIDGAGRFRRMWNVTLPGIKSVIVVLLILNIGNLMESGFEAQYLLKNGMNIDYSENIDIFVLNYGINQSNFSLAVAAGMFKSLVSIVLLFIANSIAKRAGESRLF</sequence>
<keyword evidence="2 6" id="KW-0813">Transport</keyword>
<gene>
    <name evidence="8" type="ORF">D7Z26_17590</name>
</gene>
<reference evidence="8 9" key="1">
    <citation type="submission" date="2018-10" db="EMBL/GenBank/DDBJ databases">
        <title>Cohnella sp. M2MS4P-1, whole genome shotgun sequence.</title>
        <authorList>
            <person name="Tuo L."/>
        </authorList>
    </citation>
    <scope>NUCLEOTIDE SEQUENCE [LARGE SCALE GENOMIC DNA]</scope>
    <source>
        <strain evidence="8 9">M2MS4P-1</strain>
    </source>
</reference>
<comment type="similarity">
    <text evidence="6">Belongs to the binding-protein-dependent transport system permease family.</text>
</comment>
<feature type="transmembrane region" description="Helical" evidence="6">
    <location>
        <begin position="186"/>
        <end position="211"/>
    </location>
</feature>
<evidence type="ECO:0000259" key="7">
    <source>
        <dbReference type="PROSITE" id="PS50928"/>
    </source>
</evidence>
<dbReference type="GO" id="GO:0005886">
    <property type="term" value="C:plasma membrane"/>
    <property type="evidence" value="ECO:0007669"/>
    <property type="project" value="UniProtKB-SubCell"/>
</dbReference>